<dbReference type="PROSITE" id="PS50109">
    <property type="entry name" value="HIS_KIN"/>
    <property type="match status" value="1"/>
</dbReference>
<dbReference type="Proteomes" id="UP000524462">
    <property type="component" value="Unassembled WGS sequence"/>
</dbReference>
<keyword evidence="7 12" id="KW-0418">Kinase</keyword>
<evidence type="ECO:0000256" key="1">
    <source>
        <dbReference type="ARBA" id="ARBA00000085"/>
    </source>
</evidence>
<evidence type="ECO:0000256" key="5">
    <source>
        <dbReference type="ARBA" id="ARBA00022679"/>
    </source>
</evidence>
<evidence type="ECO:0000256" key="2">
    <source>
        <dbReference type="ARBA" id="ARBA00004651"/>
    </source>
</evidence>
<dbReference type="EC" id="2.7.13.3" evidence="3"/>
<reference evidence="12 13" key="1">
    <citation type="submission" date="2020-07" db="EMBL/GenBank/DDBJ databases">
        <title>Molecular and genomic characterization of Streptococcus porcinus isolated from diseased swine in Brazil.</title>
        <authorList>
            <person name="Moreno L.Z."/>
            <person name="Matajira C.E.C."/>
            <person name="Poor A.P."/>
            <person name="Dutra M.C."/>
            <person name="Moreno A.M."/>
        </authorList>
    </citation>
    <scope>NUCLEOTIDE SEQUENCE [LARGE SCALE GENOMIC DNA]</scope>
    <source>
        <strain evidence="12 13">SP0816-2</strain>
    </source>
</reference>
<dbReference type="GO" id="GO:0004721">
    <property type="term" value="F:phosphoprotein phosphatase activity"/>
    <property type="evidence" value="ECO:0007669"/>
    <property type="project" value="TreeGrafter"/>
</dbReference>
<gene>
    <name evidence="12" type="ORF">H1B29_06955</name>
</gene>
<dbReference type="PANTHER" id="PTHR45453">
    <property type="entry name" value="PHOSPHATE REGULON SENSOR PROTEIN PHOR"/>
    <property type="match status" value="1"/>
</dbReference>
<dbReference type="AlphaFoldDB" id="A0A4U9XTK1"/>
<keyword evidence="8 11" id="KW-1133">Transmembrane helix</keyword>
<dbReference type="PRINTS" id="PR00344">
    <property type="entry name" value="BCTRLSENSOR"/>
</dbReference>
<dbReference type="Pfam" id="PF02518">
    <property type="entry name" value="HATPase_c"/>
    <property type="match status" value="1"/>
</dbReference>
<dbReference type="Gene3D" id="3.30.565.10">
    <property type="entry name" value="Histidine kinase-like ATPase, C-terminal domain"/>
    <property type="match status" value="1"/>
</dbReference>
<accession>A0A4U9XTK1</accession>
<dbReference type="GO" id="GO:0000155">
    <property type="term" value="F:phosphorelay sensor kinase activity"/>
    <property type="evidence" value="ECO:0007669"/>
    <property type="project" value="TreeGrafter"/>
</dbReference>
<evidence type="ECO:0000256" key="7">
    <source>
        <dbReference type="ARBA" id="ARBA00022777"/>
    </source>
</evidence>
<evidence type="ECO:0000256" key="6">
    <source>
        <dbReference type="ARBA" id="ARBA00022692"/>
    </source>
</evidence>
<dbReference type="GO" id="GO:0016036">
    <property type="term" value="P:cellular response to phosphate starvation"/>
    <property type="evidence" value="ECO:0007669"/>
    <property type="project" value="TreeGrafter"/>
</dbReference>
<dbReference type="RefSeq" id="WP_138080661.1">
    <property type="nucleotide sequence ID" value="NZ_JACEGE010000020.1"/>
</dbReference>
<evidence type="ECO:0000313" key="12">
    <source>
        <dbReference type="EMBL" id="MBA2796218.1"/>
    </source>
</evidence>
<dbReference type="PANTHER" id="PTHR45453:SF2">
    <property type="entry name" value="HISTIDINE KINASE"/>
    <property type="match status" value="1"/>
</dbReference>
<sequence length="329" mass="38703">MKNKEALTLYIWDNITLFITVISTQLFFFGVLFYIKGIQFKETLYFSCLVFITLIVYLTIRYYKMGRLYHKLLLRGQILNDYFIEEPRSRVEEQYNSMIESLIAQQNKTQLNYNRDKKLQKMLVYRFIHQMKTPVSVLNLICENHRSNQDFEKISRNLMSIQYNLNQMLDAYKIEEFKNDFVTEKVLLNDICKESINNLKDYFINFGVYPKLSIKEGTYVYSDSKWIKLVLNQLLTNAIKYSHRGQTVLIEVTRVDGNIQLSIKDRGIGIKSAELKKIFDLFYVGENGRNNADSSGIGLYIVKKVINYLGHDLQVESKLNEGSSFTIKF</sequence>
<evidence type="ECO:0000256" key="8">
    <source>
        <dbReference type="ARBA" id="ARBA00022989"/>
    </source>
</evidence>
<evidence type="ECO:0000256" key="4">
    <source>
        <dbReference type="ARBA" id="ARBA00022475"/>
    </source>
</evidence>
<dbReference type="InterPro" id="IPR005467">
    <property type="entry name" value="His_kinase_dom"/>
</dbReference>
<evidence type="ECO:0000256" key="11">
    <source>
        <dbReference type="SAM" id="Phobius"/>
    </source>
</evidence>
<keyword evidence="4" id="KW-1003">Cell membrane</keyword>
<comment type="subcellular location">
    <subcellularLocation>
        <location evidence="2">Cell membrane</location>
        <topology evidence="2">Multi-pass membrane protein</topology>
    </subcellularLocation>
</comment>
<keyword evidence="6 11" id="KW-0812">Transmembrane</keyword>
<dbReference type="SMART" id="SM00387">
    <property type="entry name" value="HATPase_c"/>
    <property type="match status" value="1"/>
</dbReference>
<dbReference type="InterPro" id="IPR004358">
    <property type="entry name" value="Sig_transdc_His_kin-like_C"/>
</dbReference>
<dbReference type="InterPro" id="IPR050351">
    <property type="entry name" value="BphY/WalK/GraS-like"/>
</dbReference>
<dbReference type="GO" id="GO:0005886">
    <property type="term" value="C:plasma membrane"/>
    <property type="evidence" value="ECO:0007669"/>
    <property type="project" value="UniProtKB-SubCell"/>
</dbReference>
<comment type="caution">
    <text evidence="12">The sequence shown here is derived from an EMBL/GenBank/DDBJ whole genome shotgun (WGS) entry which is preliminary data.</text>
</comment>
<dbReference type="EMBL" id="JACEGE010000020">
    <property type="protein sequence ID" value="MBA2796218.1"/>
    <property type="molecule type" value="Genomic_DNA"/>
</dbReference>
<dbReference type="InterPro" id="IPR003594">
    <property type="entry name" value="HATPase_dom"/>
</dbReference>
<keyword evidence="9" id="KW-0902">Two-component regulatory system</keyword>
<keyword evidence="10 11" id="KW-0472">Membrane</keyword>
<evidence type="ECO:0000256" key="9">
    <source>
        <dbReference type="ARBA" id="ARBA00023012"/>
    </source>
</evidence>
<dbReference type="SUPFAM" id="SSF55874">
    <property type="entry name" value="ATPase domain of HSP90 chaperone/DNA topoisomerase II/histidine kinase"/>
    <property type="match status" value="1"/>
</dbReference>
<keyword evidence="5" id="KW-0808">Transferase</keyword>
<feature type="transmembrane region" description="Helical" evidence="11">
    <location>
        <begin position="7"/>
        <end position="32"/>
    </location>
</feature>
<organism evidence="12 13">
    <name type="scientific">Streptococcus porcinus</name>
    <dbReference type="NCBI Taxonomy" id="1340"/>
    <lineage>
        <taxon>Bacteria</taxon>
        <taxon>Bacillati</taxon>
        <taxon>Bacillota</taxon>
        <taxon>Bacilli</taxon>
        <taxon>Lactobacillales</taxon>
        <taxon>Streptococcaceae</taxon>
        <taxon>Streptococcus</taxon>
    </lineage>
</organism>
<feature type="transmembrane region" description="Helical" evidence="11">
    <location>
        <begin position="44"/>
        <end position="63"/>
    </location>
</feature>
<evidence type="ECO:0000313" key="13">
    <source>
        <dbReference type="Proteomes" id="UP000524462"/>
    </source>
</evidence>
<comment type="catalytic activity">
    <reaction evidence="1">
        <text>ATP + protein L-histidine = ADP + protein N-phospho-L-histidine.</text>
        <dbReference type="EC" id="2.7.13.3"/>
    </reaction>
</comment>
<dbReference type="InterPro" id="IPR036890">
    <property type="entry name" value="HATPase_C_sf"/>
</dbReference>
<name>A0A4U9XTK1_STRPO</name>
<evidence type="ECO:0000256" key="3">
    <source>
        <dbReference type="ARBA" id="ARBA00012438"/>
    </source>
</evidence>
<evidence type="ECO:0000256" key="10">
    <source>
        <dbReference type="ARBA" id="ARBA00023136"/>
    </source>
</evidence>
<proteinExistence type="predicted"/>
<protein>
    <recommendedName>
        <fullName evidence="3">histidine kinase</fullName>
        <ecNumber evidence="3">2.7.13.3</ecNumber>
    </recommendedName>
</protein>